<organism evidence="3 4">
    <name type="scientific">Actinomadura algeriensis</name>
    <dbReference type="NCBI Taxonomy" id="1679523"/>
    <lineage>
        <taxon>Bacteria</taxon>
        <taxon>Bacillati</taxon>
        <taxon>Actinomycetota</taxon>
        <taxon>Actinomycetes</taxon>
        <taxon>Streptosporangiales</taxon>
        <taxon>Thermomonosporaceae</taxon>
        <taxon>Actinomadura</taxon>
    </lineage>
</organism>
<protein>
    <submittedName>
        <fullName evidence="3">Serine/threonine protein phosphatase PrpC</fullName>
    </submittedName>
</protein>
<name>A0ABR9K424_9ACTN</name>
<feature type="compositionally biased region" description="Basic and acidic residues" evidence="1">
    <location>
        <begin position="1"/>
        <end position="17"/>
    </location>
</feature>
<dbReference type="RefSeq" id="WP_192763445.1">
    <property type="nucleotide sequence ID" value="NZ_JADBDZ010000001.1"/>
</dbReference>
<evidence type="ECO:0000256" key="1">
    <source>
        <dbReference type="SAM" id="MobiDB-lite"/>
    </source>
</evidence>
<dbReference type="SMART" id="SM00332">
    <property type="entry name" value="PP2Cc"/>
    <property type="match status" value="1"/>
</dbReference>
<dbReference type="InterPro" id="IPR036457">
    <property type="entry name" value="PPM-type-like_dom_sf"/>
</dbReference>
<feature type="region of interest" description="Disordered" evidence="1">
    <location>
        <begin position="1"/>
        <end position="103"/>
    </location>
</feature>
<sequence length="365" mass="38981">MSSDHRDRPQPDDDWHPRIRWTPGELAETRPEGIAAVPGGEPTDPLGGEGHAMSMRESLRQGPVVPPPPADDEEPPVRFEPFEQPPSYHRPHPKGGLPRGLPRSATAVPDMVFDGADYDGLTVRAASLRGDDHRYYGEPRQDAVALWPVSLAGTDAVAVCVADGVGSQPLAHEGAALACRLFRDEVERVAASWAWDAFDELAAGITAGVADGMARYAAEARADLKTLSTTLVAAVVDAGPGDEPRRAVMLSVGDSAAYWLHAGKLAELMRDETAPGGGIVDPRTAALPGDPAAVRTVSGWLNREDVLVLCTDGLSNPMHGDEVRDRLVASWSGPEVPGIIEFGWQLAFRAKSYGDDRSAVCVWGR</sequence>
<proteinExistence type="predicted"/>
<gene>
    <name evidence="3" type="ORF">H4W34_007429</name>
</gene>
<accession>A0ABR9K424</accession>
<dbReference type="Proteomes" id="UP000627838">
    <property type="component" value="Unassembled WGS sequence"/>
</dbReference>
<evidence type="ECO:0000259" key="2">
    <source>
        <dbReference type="SMART" id="SM00332"/>
    </source>
</evidence>
<dbReference type="Gene3D" id="3.60.40.10">
    <property type="entry name" value="PPM-type phosphatase domain"/>
    <property type="match status" value="1"/>
</dbReference>
<dbReference type="InterPro" id="IPR001932">
    <property type="entry name" value="PPM-type_phosphatase-like_dom"/>
</dbReference>
<evidence type="ECO:0000313" key="4">
    <source>
        <dbReference type="Proteomes" id="UP000627838"/>
    </source>
</evidence>
<feature type="domain" description="PPM-type phosphatase" evidence="2">
    <location>
        <begin position="122"/>
        <end position="362"/>
    </location>
</feature>
<evidence type="ECO:0000313" key="3">
    <source>
        <dbReference type="EMBL" id="MBE1537596.1"/>
    </source>
</evidence>
<comment type="caution">
    <text evidence="3">The sequence shown here is derived from an EMBL/GenBank/DDBJ whole genome shotgun (WGS) entry which is preliminary data.</text>
</comment>
<dbReference type="SUPFAM" id="SSF81606">
    <property type="entry name" value="PP2C-like"/>
    <property type="match status" value="1"/>
</dbReference>
<keyword evidence="4" id="KW-1185">Reference proteome</keyword>
<dbReference type="Pfam" id="PF13672">
    <property type="entry name" value="PP2C_2"/>
    <property type="match status" value="1"/>
</dbReference>
<dbReference type="EMBL" id="JADBDZ010000001">
    <property type="protein sequence ID" value="MBE1537596.1"/>
    <property type="molecule type" value="Genomic_DNA"/>
</dbReference>
<reference evidence="3 4" key="1">
    <citation type="submission" date="2020-10" db="EMBL/GenBank/DDBJ databases">
        <title>Sequencing the genomes of 1000 actinobacteria strains.</title>
        <authorList>
            <person name="Klenk H.-P."/>
        </authorList>
    </citation>
    <scope>NUCLEOTIDE SEQUENCE [LARGE SCALE GENOMIC DNA]</scope>
    <source>
        <strain evidence="3 4">DSM 46744</strain>
    </source>
</reference>